<evidence type="ECO:0000313" key="1">
    <source>
        <dbReference type="EMBL" id="CAB5362198.1"/>
    </source>
</evidence>
<accession>A0A916E8A6</accession>
<reference evidence="1" key="1">
    <citation type="submission" date="2020-05" db="EMBL/GenBank/DDBJ databases">
        <authorList>
            <person name="Rincon C."/>
            <person name="Sanders R I."/>
            <person name="Robbins C."/>
            <person name="Chaturvedi A."/>
        </authorList>
    </citation>
    <scope>NUCLEOTIDE SEQUENCE</scope>
    <source>
        <strain evidence="1">CHB12</strain>
    </source>
</reference>
<dbReference type="InterPro" id="IPR039024">
    <property type="entry name" value="RTC4"/>
</dbReference>
<gene>
    <name evidence="1" type="ORF">CHRIB12_LOCUS8979</name>
</gene>
<proteinExistence type="predicted"/>
<comment type="caution">
    <text evidence="1">The sequence shown here is derived from an EMBL/GenBank/DDBJ whole genome shotgun (WGS) entry which is preliminary data.</text>
</comment>
<sequence>MSENIGFDNCEPIYITQNIQPLHKIQNLTTLSQHCTLPSPQVPHFDEPDFLSNKLNLENDQDKNIECPYCDETLPNPLPSKVSEYLNDISTGKKSACTIVEQYEFCLVHKGEGTIIPCGIEKGYPLYIDFAKLPNRITELKSDLLKIIKGQRYSEFRVDAVKRIQEIGKSKVDHPLYQINYFESFQVSLKLAFFRLILLI</sequence>
<dbReference type="Proteomes" id="UP000684084">
    <property type="component" value="Unassembled WGS sequence"/>
</dbReference>
<dbReference type="PANTHER" id="PTHR41391">
    <property type="entry name" value="RESTRICTION OF TELOMERE CAPPING PROTEIN 4"/>
    <property type="match status" value="1"/>
</dbReference>
<dbReference type="PANTHER" id="PTHR41391:SF1">
    <property type="entry name" value="RESTRICTION OF TELOMERE CAPPING PROTEIN 4"/>
    <property type="match status" value="1"/>
</dbReference>
<dbReference type="AlphaFoldDB" id="A0A916E8A6"/>
<protein>
    <recommendedName>
        <fullName evidence="3">Restriction of telomere capping protein 4</fullName>
    </recommendedName>
</protein>
<dbReference type="VEuPathDB" id="FungiDB:RhiirFUN_009706"/>
<dbReference type="EMBL" id="CAGKOT010000017">
    <property type="protein sequence ID" value="CAB5362198.1"/>
    <property type="molecule type" value="Genomic_DNA"/>
</dbReference>
<evidence type="ECO:0000313" key="2">
    <source>
        <dbReference type="Proteomes" id="UP000684084"/>
    </source>
</evidence>
<evidence type="ECO:0008006" key="3">
    <source>
        <dbReference type="Google" id="ProtNLM"/>
    </source>
</evidence>
<dbReference type="OrthoDB" id="128308at2759"/>
<name>A0A916E8A6_9GLOM</name>
<organism evidence="1 2">
    <name type="scientific">Rhizophagus irregularis</name>
    <dbReference type="NCBI Taxonomy" id="588596"/>
    <lineage>
        <taxon>Eukaryota</taxon>
        <taxon>Fungi</taxon>
        <taxon>Fungi incertae sedis</taxon>
        <taxon>Mucoromycota</taxon>
        <taxon>Glomeromycotina</taxon>
        <taxon>Glomeromycetes</taxon>
        <taxon>Glomerales</taxon>
        <taxon>Glomeraceae</taxon>
        <taxon>Rhizophagus</taxon>
    </lineage>
</organism>